<feature type="region of interest" description="Disordered" evidence="1">
    <location>
        <begin position="86"/>
        <end position="111"/>
    </location>
</feature>
<protein>
    <submittedName>
        <fullName evidence="2">Uncharacterized protein</fullName>
    </submittedName>
</protein>
<organism evidence="2 3">
    <name type="scientific">Corynebacterium accolens</name>
    <dbReference type="NCBI Taxonomy" id="38284"/>
    <lineage>
        <taxon>Bacteria</taxon>
        <taxon>Bacillati</taxon>
        <taxon>Actinomycetota</taxon>
        <taxon>Actinomycetes</taxon>
        <taxon>Mycobacteriales</taxon>
        <taxon>Corynebacteriaceae</taxon>
        <taxon>Corynebacterium</taxon>
    </lineage>
</organism>
<gene>
    <name evidence="2" type="ORF">COM45_05025</name>
</gene>
<proteinExistence type="predicted"/>
<evidence type="ECO:0000256" key="1">
    <source>
        <dbReference type="SAM" id="MobiDB-lite"/>
    </source>
</evidence>
<feature type="compositionally biased region" description="Basic and acidic residues" evidence="1">
    <location>
        <begin position="11"/>
        <end position="25"/>
    </location>
</feature>
<reference evidence="2 3" key="1">
    <citation type="submission" date="2017-09" db="EMBL/GenBank/DDBJ databases">
        <title>Draft Genome Sequence of Corynebacterium accolens AH4003.</title>
        <authorList>
            <person name="Chen Y."/>
            <person name="Oosthuysen W.F."/>
            <person name="Kelley S."/>
            <person name="Horswill A."/>
        </authorList>
    </citation>
    <scope>NUCLEOTIDE SEQUENCE [LARGE SCALE GENOMIC DNA]</scope>
    <source>
        <strain evidence="2 3">AH4003</strain>
    </source>
</reference>
<dbReference type="AlphaFoldDB" id="A0A2A4AKY4"/>
<accession>A0A2A4AKY4</accession>
<dbReference type="Proteomes" id="UP000218690">
    <property type="component" value="Unassembled WGS sequence"/>
</dbReference>
<sequence>MSNQPLTPEETLQRMREENLREAEENARLYEEKNTQQVKDALQELGAATWDQVYQWGPAHSIRPLQREEAGKVLKKLIENGEVIQATDPETGEPAFGKGRRGAKAKLWTLA</sequence>
<name>A0A2A4AKY4_9CORY</name>
<dbReference type="EMBL" id="NWBP01000016">
    <property type="protein sequence ID" value="PCC83162.1"/>
    <property type="molecule type" value="Genomic_DNA"/>
</dbReference>
<comment type="caution">
    <text evidence="2">The sequence shown here is derived from an EMBL/GenBank/DDBJ whole genome shotgun (WGS) entry which is preliminary data.</text>
</comment>
<evidence type="ECO:0000313" key="3">
    <source>
        <dbReference type="Proteomes" id="UP000218690"/>
    </source>
</evidence>
<evidence type="ECO:0000313" key="2">
    <source>
        <dbReference type="EMBL" id="PCC83162.1"/>
    </source>
</evidence>
<feature type="region of interest" description="Disordered" evidence="1">
    <location>
        <begin position="1"/>
        <end position="25"/>
    </location>
</feature>